<evidence type="ECO:0000313" key="2">
    <source>
        <dbReference type="Proteomes" id="UP000831701"/>
    </source>
</evidence>
<sequence length="1879" mass="207991">MSVVGIDVGFLNCYIAVARSGGIETIANEYSDRCTPACVSLASKNRIIGNAAKSQMITNFKNTVHGFKKFHGRAFDDPFVQAEKPKLPYSLHKLANGNTGIKVRYLDEDKVFTVEQITGMLLNKLKETSESALKKPVVDCVVSVPSFFTDAERRSVFDATQIAGLNCLRLINDTTAVALAYGIYKQDLPTPEERPRNVVFVDMGHSSFQVSITAFNKGKLKVLATSFDPYLGGRNFDEALVDYFCEEFKGKYKLNVRENPRALLRLHQECEKLKKLMSANSSDLPLNIECFMNDIDVTSRMNRSHFEEMCAQYLMRVDMPLKAVLEQSKLSRDDIYAVEIVGGATRIPAIKERIAKFFGKDISTTLNADEAVARGCALQCAILSPAFKVREFSITDVVPFPITLRWKSPTEDGLGECEVFSKNHAAPFSKVITFHKKEPFDLEAFYNNPQELPYPDHRIGCFSVQNVVPQPDGESSKVKVKTKMQVDQEGQSQLDQQNEDNSSSSKEGSAGEKQDPAAGGSKPKVKVKSIDLPIMANNIRQLDSDVLNNFVEYERQMIVQDKLVKELNDAKNAVEEYVYDLRDKLCGIYEKFITEEDSNRLTLMLEDTENWLYEDGEDQPKQVYEEKLDALKRLGQPIQDRHREHEDRPRAFEELGKKLQLYMKFVDAFKQKDERYLHLSVEEMSTVEKCVSESMGWMNGRMNAQCKLAITHDPIVKVADIIAKIQELEDVCNPVINRPKPTVEEAPEVNDQNTGAHNGPTAKQGAEGKGDAKGSQQTKPGTKEMETLLSARFIHAAWKPQPSVLVSGKRAAVIEGFGWPYDGVSMSQARGAMFDQVMHYFFQNLSADHQTSRDEERSLSYAQELRIEDFKVLTLLGKGSFACVYRAKSVKTGLEVAIKTIDKKAMHKAGMVQRVTNEVEIQCRLKHPSILELYNYFEDNNYVYLVLEMCHNGEMSRCLKERKMPFSEDEARHFMHQIVKGMLYLHTHGILHRDLTLSNLLLTSNMNIKIADFGLATQLKLPNEKHFTMCGTPNYISPEVATRSAHGLESDVWSLGCMFYAFLMGRPPFDTDTVKHTLSKVVLGDYEMPSHVSLEAQDLIHQLLQKDPAHRPSLSAVLDHPFMTRSLLVRSKEVGMGDDGSIDSGIATISTACTSSTSASSSSRLQRRTRHMIASALPNRMAPIPSLPQQPSTCFEDGDQCQQHHPADRFHREGRSRAAHGGESGQPHSRYLRRAHSSDRSGPSASGQGLSHAELGRCHSEETLTGLGGQVFPLSSTQLPFSERGRHPSPPVKQSANSGYSLSTQTAQPPNLQFQDLEGVTNWLNNEASGHRPADSSTHSSSGSFHSSRGPLGVYNSWTDNPVGRAVNPHHDQHHAYPSNSDSYRENIPGAEFQPPHSRELKVLSAKPAVDKEKKTLRDIVPPLCASRLKPIRQKTKNAVVSILDTGEVCMELLKCQSGQERVKEVLRISCDGLMVTIYQPNGGKGFPVLDCPPAPPEDILICSYEDLPEKYWKKYQYASKFVQLVKSKTPKVTLYTKYAKVMLMENSPNADLEVCFYDGAKTHKTSELVRVVEKSGKSYTVKGEVGLSGLSPESRLYVELSDEGHGMCLSLEAAIAAEEQRSTKNVPFFPITIGRRPVNPDSPCSQSLPSRPVLPDAASPPQPPQITPSMISYDGSDFTTASLSKKTSPVRQDLGPGSTGKVVKSIFVPNVGWASQLTSGEVWVQFNDGSQLVVQAGVSCITYTSPEGKITRYKENEKLPEHVKEKLHCLSTILGLRSSFVEVNLMALGKGSNGVGGGQSLGGSLGSYRGDTVLLEVGGHGRVAAQSLTRALQASVTLYDPGAATGLFAQHAAAAGGRRGGAGYRGAHRQAFGLLAGR</sequence>
<proteinExistence type="predicted"/>
<reference evidence="1" key="1">
    <citation type="submission" date="2022-04" db="EMBL/GenBank/DDBJ databases">
        <title>Jade perch genome.</title>
        <authorList>
            <person name="Chao B."/>
        </authorList>
    </citation>
    <scope>NUCLEOTIDE SEQUENCE</scope>
    <source>
        <strain evidence="1">CB-2022</strain>
    </source>
</reference>
<dbReference type="EMBL" id="CM041539">
    <property type="protein sequence ID" value="KAI3367724.1"/>
    <property type="molecule type" value="Genomic_DNA"/>
</dbReference>
<evidence type="ECO:0000313" key="1">
    <source>
        <dbReference type="EMBL" id="KAI3367724.1"/>
    </source>
</evidence>
<dbReference type="Proteomes" id="UP000831701">
    <property type="component" value="Chromosome 9"/>
</dbReference>
<protein>
    <submittedName>
        <fullName evidence="1">Uncharacterized protein</fullName>
    </submittedName>
</protein>
<name>A0ACB8WIY2_9TELE</name>
<feature type="non-terminal residue" evidence="1">
    <location>
        <position position="1879"/>
    </location>
</feature>
<accession>A0ACB8WIY2</accession>
<gene>
    <name evidence="1" type="ORF">L3Q82_026566</name>
</gene>
<organism evidence="1 2">
    <name type="scientific">Scortum barcoo</name>
    <name type="common">barcoo grunter</name>
    <dbReference type="NCBI Taxonomy" id="214431"/>
    <lineage>
        <taxon>Eukaryota</taxon>
        <taxon>Metazoa</taxon>
        <taxon>Chordata</taxon>
        <taxon>Craniata</taxon>
        <taxon>Vertebrata</taxon>
        <taxon>Euteleostomi</taxon>
        <taxon>Actinopterygii</taxon>
        <taxon>Neopterygii</taxon>
        <taxon>Teleostei</taxon>
        <taxon>Neoteleostei</taxon>
        <taxon>Acanthomorphata</taxon>
        <taxon>Eupercaria</taxon>
        <taxon>Centrarchiformes</taxon>
        <taxon>Terapontoidei</taxon>
        <taxon>Terapontidae</taxon>
        <taxon>Scortum</taxon>
    </lineage>
</organism>
<comment type="caution">
    <text evidence="1">The sequence shown here is derived from an EMBL/GenBank/DDBJ whole genome shotgun (WGS) entry which is preliminary data.</text>
</comment>
<keyword evidence="2" id="KW-1185">Reference proteome</keyword>